<feature type="region of interest" description="Disordered" evidence="1">
    <location>
        <begin position="30"/>
        <end position="69"/>
    </location>
</feature>
<dbReference type="EMBL" id="JAINUF010000015">
    <property type="protein sequence ID" value="KAJ8340970.1"/>
    <property type="molecule type" value="Genomic_DNA"/>
</dbReference>
<protein>
    <submittedName>
        <fullName evidence="2">Uncharacterized protein</fullName>
    </submittedName>
</protein>
<dbReference type="Proteomes" id="UP001152622">
    <property type="component" value="Chromosome 15"/>
</dbReference>
<accession>A0A9Q1ELE6</accession>
<name>A0A9Q1ELE6_SYNKA</name>
<gene>
    <name evidence="2" type="ORF">SKAU_G00332610</name>
</gene>
<organism evidence="2 3">
    <name type="scientific">Synaphobranchus kaupii</name>
    <name type="common">Kaup's arrowtooth eel</name>
    <dbReference type="NCBI Taxonomy" id="118154"/>
    <lineage>
        <taxon>Eukaryota</taxon>
        <taxon>Metazoa</taxon>
        <taxon>Chordata</taxon>
        <taxon>Craniata</taxon>
        <taxon>Vertebrata</taxon>
        <taxon>Euteleostomi</taxon>
        <taxon>Actinopterygii</taxon>
        <taxon>Neopterygii</taxon>
        <taxon>Teleostei</taxon>
        <taxon>Anguilliformes</taxon>
        <taxon>Synaphobranchidae</taxon>
        <taxon>Synaphobranchus</taxon>
    </lineage>
</organism>
<keyword evidence="3" id="KW-1185">Reference proteome</keyword>
<evidence type="ECO:0000313" key="2">
    <source>
        <dbReference type="EMBL" id="KAJ8340970.1"/>
    </source>
</evidence>
<dbReference type="AlphaFoldDB" id="A0A9Q1ELE6"/>
<proteinExistence type="predicted"/>
<comment type="caution">
    <text evidence="2">The sequence shown here is derived from an EMBL/GenBank/DDBJ whole genome shotgun (WGS) entry which is preliminary data.</text>
</comment>
<evidence type="ECO:0000256" key="1">
    <source>
        <dbReference type="SAM" id="MobiDB-lite"/>
    </source>
</evidence>
<reference evidence="2" key="1">
    <citation type="journal article" date="2023" name="Science">
        <title>Genome structures resolve the early diversification of teleost fishes.</title>
        <authorList>
            <person name="Parey E."/>
            <person name="Louis A."/>
            <person name="Montfort J."/>
            <person name="Bouchez O."/>
            <person name="Roques C."/>
            <person name="Iampietro C."/>
            <person name="Lluch J."/>
            <person name="Castinel A."/>
            <person name="Donnadieu C."/>
            <person name="Desvignes T."/>
            <person name="Floi Bucao C."/>
            <person name="Jouanno E."/>
            <person name="Wen M."/>
            <person name="Mejri S."/>
            <person name="Dirks R."/>
            <person name="Jansen H."/>
            <person name="Henkel C."/>
            <person name="Chen W.J."/>
            <person name="Zahm M."/>
            <person name="Cabau C."/>
            <person name="Klopp C."/>
            <person name="Thompson A.W."/>
            <person name="Robinson-Rechavi M."/>
            <person name="Braasch I."/>
            <person name="Lecointre G."/>
            <person name="Bobe J."/>
            <person name="Postlethwait J.H."/>
            <person name="Berthelot C."/>
            <person name="Roest Crollius H."/>
            <person name="Guiguen Y."/>
        </authorList>
    </citation>
    <scope>NUCLEOTIDE SEQUENCE</scope>
    <source>
        <strain evidence="2">WJC10195</strain>
    </source>
</reference>
<evidence type="ECO:0000313" key="3">
    <source>
        <dbReference type="Proteomes" id="UP001152622"/>
    </source>
</evidence>
<sequence length="69" mass="7432">MCLSCVRCSRYRELPAGDAALLLVFGGRTASPRQQQRRKKPLTGVGKAGVSAPPAASRHRKLLQSVSLK</sequence>